<dbReference type="OrthoDB" id="676274at2"/>
<dbReference type="EMBL" id="CP022386">
    <property type="protein sequence ID" value="ATA86571.1"/>
    <property type="molecule type" value="Genomic_DNA"/>
</dbReference>
<dbReference type="RefSeq" id="WP_002669266.1">
    <property type="nucleotide sequence ID" value="NZ_CAUVLU010000002.1"/>
</dbReference>
<dbReference type="KEGG" id="cgh:CGC50_04965"/>
<protein>
    <submittedName>
        <fullName evidence="1">Transcriptional regulator</fullName>
    </submittedName>
</protein>
<dbReference type="AlphaFoldDB" id="A0A250FNH3"/>
<dbReference type="Proteomes" id="UP000217250">
    <property type="component" value="Chromosome"/>
</dbReference>
<evidence type="ECO:0000313" key="2">
    <source>
        <dbReference type="Proteomes" id="UP000217250"/>
    </source>
</evidence>
<reference evidence="2" key="1">
    <citation type="submission" date="2017-06" db="EMBL/GenBank/DDBJ databases">
        <title>Capnocytophaga spp. assemblies.</title>
        <authorList>
            <person name="Gulvik C.A."/>
        </authorList>
    </citation>
    <scope>NUCLEOTIDE SEQUENCE [LARGE SCALE GENOMIC DNA]</scope>
    <source>
        <strain evidence="2">H1496</strain>
    </source>
</reference>
<gene>
    <name evidence="1" type="ORF">CGC50_04965</name>
</gene>
<evidence type="ECO:0000313" key="1">
    <source>
        <dbReference type="EMBL" id="ATA86571.1"/>
    </source>
</evidence>
<accession>A0A250FNH3</accession>
<name>A0A250FNH3_9FLAO</name>
<proteinExistence type="predicted"/>
<dbReference type="GeneID" id="84807914"/>
<sequence>MEECEKDNDWDFVNRYKNGVEFVYEIELDGISKQLPELNMAELARRIAVSPVMIRKYATGKSKASEKRLLEIQNGIREIGKELSQITLL</sequence>
<organism evidence="1 2">
    <name type="scientific">Capnocytophaga gingivalis</name>
    <dbReference type="NCBI Taxonomy" id="1017"/>
    <lineage>
        <taxon>Bacteria</taxon>
        <taxon>Pseudomonadati</taxon>
        <taxon>Bacteroidota</taxon>
        <taxon>Flavobacteriia</taxon>
        <taxon>Flavobacteriales</taxon>
        <taxon>Flavobacteriaceae</taxon>
        <taxon>Capnocytophaga</taxon>
    </lineage>
</organism>